<dbReference type="InterPro" id="IPR038371">
    <property type="entry name" value="Cu_polyphenol_OxRdtase_sf"/>
</dbReference>
<evidence type="ECO:0000256" key="1">
    <source>
        <dbReference type="ARBA" id="ARBA00000553"/>
    </source>
</evidence>
<dbReference type="EMBL" id="DQZW01000090">
    <property type="protein sequence ID" value="HDL89640.1"/>
    <property type="molecule type" value="Genomic_DNA"/>
</dbReference>
<keyword evidence="5" id="KW-0862">Zinc</keyword>
<comment type="catalytic activity">
    <reaction evidence="6">
        <text>adenosine + H2O + H(+) = inosine + NH4(+)</text>
        <dbReference type="Rhea" id="RHEA:24408"/>
        <dbReference type="ChEBI" id="CHEBI:15377"/>
        <dbReference type="ChEBI" id="CHEBI:15378"/>
        <dbReference type="ChEBI" id="CHEBI:16335"/>
        <dbReference type="ChEBI" id="CHEBI:17596"/>
        <dbReference type="ChEBI" id="CHEBI:28938"/>
        <dbReference type="EC" id="3.5.4.4"/>
    </reaction>
    <physiologicalReaction direction="left-to-right" evidence="6">
        <dbReference type="Rhea" id="RHEA:24409"/>
    </physiologicalReaction>
</comment>
<dbReference type="Proteomes" id="UP000886355">
    <property type="component" value="Unassembled WGS sequence"/>
</dbReference>
<comment type="caution">
    <text evidence="9">The sequence shown here is derived from an EMBL/GenBank/DDBJ whole genome shotgun (WGS) entry which is preliminary data.</text>
</comment>
<dbReference type="SUPFAM" id="SSF64438">
    <property type="entry name" value="CNF1/YfiH-like putative cysteine hydrolases"/>
    <property type="match status" value="1"/>
</dbReference>
<evidence type="ECO:0000256" key="8">
    <source>
        <dbReference type="ARBA" id="ARBA00049893"/>
    </source>
</evidence>
<evidence type="ECO:0000256" key="7">
    <source>
        <dbReference type="ARBA" id="ARBA00048968"/>
    </source>
</evidence>
<feature type="non-terminal residue" evidence="9">
    <location>
        <position position="96"/>
    </location>
</feature>
<sequence>MSRTPDALRIYRKSPLIRKGSFCLVCSTLLDQIPGLAYGFFTRHGGISKGYYKSLNVAYSVGDDPENVSRNIEFIRKFLGFKSIVWGRQVHGTKIV</sequence>
<keyword evidence="3" id="KW-0808">Transferase</keyword>
<keyword evidence="4" id="KW-0479">Metal-binding</keyword>
<dbReference type="GO" id="GO:0017061">
    <property type="term" value="F:S-methyl-5-thioadenosine phosphorylase activity"/>
    <property type="evidence" value="ECO:0007669"/>
    <property type="project" value="UniProtKB-EC"/>
</dbReference>
<evidence type="ECO:0000256" key="2">
    <source>
        <dbReference type="ARBA" id="ARBA00007353"/>
    </source>
</evidence>
<dbReference type="GO" id="GO:0046872">
    <property type="term" value="F:metal ion binding"/>
    <property type="evidence" value="ECO:0007669"/>
    <property type="project" value="UniProtKB-KW"/>
</dbReference>
<organism evidence="9">
    <name type="scientific">Thermodesulforhabdus norvegica</name>
    <dbReference type="NCBI Taxonomy" id="39841"/>
    <lineage>
        <taxon>Bacteria</taxon>
        <taxon>Pseudomonadati</taxon>
        <taxon>Thermodesulfobacteriota</taxon>
        <taxon>Syntrophobacteria</taxon>
        <taxon>Syntrophobacterales</taxon>
        <taxon>Thermodesulforhabdaceae</taxon>
        <taxon>Thermodesulforhabdus</taxon>
    </lineage>
</organism>
<comment type="similarity">
    <text evidence="2">Belongs to the purine nucleoside phosphorylase YfiH/LACC1 family.</text>
</comment>
<dbReference type="AlphaFoldDB" id="A0A7C1B059"/>
<evidence type="ECO:0000256" key="4">
    <source>
        <dbReference type="ARBA" id="ARBA00022723"/>
    </source>
</evidence>
<dbReference type="InterPro" id="IPR011324">
    <property type="entry name" value="Cytotoxic_necrot_fac-like_cat"/>
</dbReference>
<evidence type="ECO:0000256" key="3">
    <source>
        <dbReference type="ARBA" id="ARBA00022679"/>
    </source>
</evidence>
<evidence type="ECO:0000256" key="5">
    <source>
        <dbReference type="ARBA" id="ARBA00022833"/>
    </source>
</evidence>
<dbReference type="Pfam" id="PF02578">
    <property type="entry name" value="Cu-oxidase_4"/>
    <property type="match status" value="1"/>
</dbReference>
<accession>A0A7C1B059</accession>
<comment type="catalytic activity">
    <reaction evidence="1">
        <text>inosine + phosphate = alpha-D-ribose 1-phosphate + hypoxanthine</text>
        <dbReference type="Rhea" id="RHEA:27646"/>
        <dbReference type="ChEBI" id="CHEBI:17368"/>
        <dbReference type="ChEBI" id="CHEBI:17596"/>
        <dbReference type="ChEBI" id="CHEBI:43474"/>
        <dbReference type="ChEBI" id="CHEBI:57720"/>
        <dbReference type="EC" id="2.4.2.1"/>
    </reaction>
    <physiologicalReaction direction="left-to-right" evidence="1">
        <dbReference type="Rhea" id="RHEA:27647"/>
    </physiologicalReaction>
</comment>
<comment type="catalytic activity">
    <reaction evidence="8">
        <text>S-methyl-5'-thioadenosine + phosphate = 5-(methylsulfanyl)-alpha-D-ribose 1-phosphate + adenine</text>
        <dbReference type="Rhea" id="RHEA:11852"/>
        <dbReference type="ChEBI" id="CHEBI:16708"/>
        <dbReference type="ChEBI" id="CHEBI:17509"/>
        <dbReference type="ChEBI" id="CHEBI:43474"/>
        <dbReference type="ChEBI" id="CHEBI:58533"/>
        <dbReference type="EC" id="2.4.2.28"/>
    </reaction>
    <physiologicalReaction direction="left-to-right" evidence="8">
        <dbReference type="Rhea" id="RHEA:11853"/>
    </physiologicalReaction>
</comment>
<comment type="catalytic activity">
    <reaction evidence="7">
        <text>adenosine + phosphate = alpha-D-ribose 1-phosphate + adenine</text>
        <dbReference type="Rhea" id="RHEA:27642"/>
        <dbReference type="ChEBI" id="CHEBI:16335"/>
        <dbReference type="ChEBI" id="CHEBI:16708"/>
        <dbReference type="ChEBI" id="CHEBI:43474"/>
        <dbReference type="ChEBI" id="CHEBI:57720"/>
        <dbReference type="EC" id="2.4.2.1"/>
    </reaction>
    <physiologicalReaction direction="left-to-right" evidence="7">
        <dbReference type="Rhea" id="RHEA:27643"/>
    </physiologicalReaction>
</comment>
<evidence type="ECO:0000313" key="9">
    <source>
        <dbReference type="EMBL" id="HDL89640.1"/>
    </source>
</evidence>
<dbReference type="InterPro" id="IPR003730">
    <property type="entry name" value="Cu_polyphenol_OxRdtase"/>
</dbReference>
<reference evidence="9" key="1">
    <citation type="journal article" date="2020" name="mSystems">
        <title>Genome- and Community-Level Interaction Insights into Carbon Utilization and Element Cycling Functions of Hydrothermarchaeota in Hydrothermal Sediment.</title>
        <authorList>
            <person name="Zhou Z."/>
            <person name="Liu Y."/>
            <person name="Xu W."/>
            <person name="Pan J."/>
            <person name="Luo Z.H."/>
            <person name="Li M."/>
        </authorList>
    </citation>
    <scope>NUCLEOTIDE SEQUENCE [LARGE SCALE GENOMIC DNA]</scope>
    <source>
        <strain evidence="9">HyVt-19</strain>
    </source>
</reference>
<dbReference type="Gene3D" id="3.60.140.10">
    <property type="entry name" value="CNF1/YfiH-like putative cysteine hydrolases"/>
    <property type="match status" value="1"/>
</dbReference>
<evidence type="ECO:0000256" key="6">
    <source>
        <dbReference type="ARBA" id="ARBA00047989"/>
    </source>
</evidence>
<name>A0A7C1B059_9BACT</name>
<protein>
    <submittedName>
        <fullName evidence="9">Uncharacterized protein</fullName>
    </submittedName>
</protein>
<proteinExistence type="inferred from homology"/>
<gene>
    <name evidence="9" type="ORF">ENG14_01910</name>
</gene>